<dbReference type="Pfam" id="PF02467">
    <property type="entry name" value="Whib"/>
    <property type="match status" value="1"/>
</dbReference>
<feature type="domain" description="4Fe-4S Wbl-type" evidence="2">
    <location>
        <begin position="66"/>
        <end position="124"/>
    </location>
</feature>
<proteinExistence type="predicted"/>
<dbReference type="Proteomes" id="UP000188532">
    <property type="component" value="Unassembled WGS sequence"/>
</dbReference>
<organism evidence="3 4">
    <name type="scientific">Mycobacterium kansasii</name>
    <dbReference type="NCBI Taxonomy" id="1768"/>
    <lineage>
        <taxon>Bacteria</taxon>
        <taxon>Bacillati</taxon>
        <taxon>Actinomycetota</taxon>
        <taxon>Actinomycetes</taxon>
        <taxon>Mycobacteriales</taxon>
        <taxon>Mycobacteriaceae</taxon>
        <taxon>Mycobacterium</taxon>
    </lineage>
</organism>
<gene>
    <name evidence="3" type="ORF">BZL29_7713</name>
</gene>
<name>A0A1V3WEH9_MYCKA</name>
<accession>A0A1V3WEH9</accession>
<comment type="caution">
    <text evidence="3">The sequence shown here is derived from an EMBL/GenBank/DDBJ whole genome shotgun (WGS) entry which is preliminary data.</text>
</comment>
<dbReference type="EMBL" id="MVBN01000011">
    <property type="protein sequence ID" value="OOK65383.1"/>
    <property type="molecule type" value="Genomic_DNA"/>
</dbReference>
<evidence type="ECO:0000259" key="2">
    <source>
        <dbReference type="PROSITE" id="PS51674"/>
    </source>
</evidence>
<dbReference type="InterPro" id="IPR034768">
    <property type="entry name" value="4FE4S_WBL"/>
</dbReference>
<dbReference type="AlphaFoldDB" id="A0A1V3WEH9"/>
<reference evidence="3 4" key="1">
    <citation type="submission" date="2017-02" db="EMBL/GenBank/DDBJ databases">
        <title>Complete genome sequences of Mycobacterium kansasii strains isolated from rhesus macaques.</title>
        <authorList>
            <person name="Panda A."/>
            <person name="Nagaraj S."/>
            <person name="Zhao X."/>
            <person name="Tettelin H."/>
            <person name="Detolla L.J."/>
        </authorList>
    </citation>
    <scope>NUCLEOTIDE SEQUENCE [LARGE SCALE GENOMIC DNA]</scope>
    <source>
        <strain evidence="3 4">11-3469</strain>
    </source>
</reference>
<feature type="region of interest" description="Disordered" evidence="1">
    <location>
        <begin position="125"/>
        <end position="150"/>
    </location>
</feature>
<evidence type="ECO:0000313" key="4">
    <source>
        <dbReference type="Proteomes" id="UP000188532"/>
    </source>
</evidence>
<dbReference type="PROSITE" id="PS51674">
    <property type="entry name" value="4FE4S_WBL"/>
    <property type="match status" value="1"/>
</dbReference>
<sequence length="150" mass="16860">MTPSARFVAHRLTAHRMRKKGQPLEVIADYLQVSTRSVHRYLALPCPEPPAASDDVELGSFVMEGACAAFPEVDWLSDNPVMEAEAKAICQYCPVLDKCRSYGLNKGREQHGVLGAMTMAERQRQWRRQQQRTAQRPSRPRVVARGRGVA</sequence>
<evidence type="ECO:0000256" key="1">
    <source>
        <dbReference type="SAM" id="MobiDB-lite"/>
    </source>
</evidence>
<evidence type="ECO:0000313" key="3">
    <source>
        <dbReference type="EMBL" id="OOK65383.1"/>
    </source>
</evidence>
<protein>
    <submittedName>
        <fullName evidence="3">Transcription factor WhiB family protein</fullName>
    </submittedName>
</protein>